<dbReference type="Pfam" id="PF00355">
    <property type="entry name" value="Rieske"/>
    <property type="match status" value="1"/>
</dbReference>
<organism evidence="8 9">
    <name type="scientific">Tenggerimyces flavus</name>
    <dbReference type="NCBI Taxonomy" id="1708749"/>
    <lineage>
        <taxon>Bacteria</taxon>
        <taxon>Bacillati</taxon>
        <taxon>Actinomycetota</taxon>
        <taxon>Actinomycetes</taxon>
        <taxon>Propionibacteriales</taxon>
        <taxon>Nocardioidaceae</taxon>
        <taxon>Tenggerimyces</taxon>
    </lineage>
</organism>
<gene>
    <name evidence="8" type="ORF">ACFOUW_28865</name>
</gene>
<reference evidence="9" key="1">
    <citation type="journal article" date="2019" name="Int. J. Syst. Evol. Microbiol.">
        <title>The Global Catalogue of Microorganisms (GCM) 10K type strain sequencing project: providing services to taxonomists for standard genome sequencing and annotation.</title>
        <authorList>
            <consortium name="The Broad Institute Genomics Platform"/>
            <consortium name="The Broad Institute Genome Sequencing Center for Infectious Disease"/>
            <person name="Wu L."/>
            <person name="Ma J."/>
        </authorList>
    </citation>
    <scope>NUCLEOTIDE SEQUENCE [LARGE SCALE GENOMIC DNA]</scope>
    <source>
        <strain evidence="9">CGMCC 4.7241</strain>
    </source>
</reference>
<feature type="region of interest" description="Disordered" evidence="6">
    <location>
        <begin position="281"/>
        <end position="302"/>
    </location>
</feature>
<dbReference type="Gene3D" id="3.50.50.60">
    <property type="entry name" value="FAD/NAD(P)-binding domain"/>
    <property type="match status" value="1"/>
</dbReference>
<keyword evidence="2" id="KW-0479">Metal-binding</keyword>
<dbReference type="PANTHER" id="PTHR13847:SF274">
    <property type="entry name" value="RIESKE 2FE-2S IRON-SULFUR PROTEIN YHFW-RELATED"/>
    <property type="match status" value="1"/>
</dbReference>
<dbReference type="Gene3D" id="3.30.9.10">
    <property type="entry name" value="D-Amino Acid Oxidase, subunit A, domain 2"/>
    <property type="match status" value="1"/>
</dbReference>
<dbReference type="InterPro" id="IPR036188">
    <property type="entry name" value="FAD/NAD-bd_sf"/>
</dbReference>
<accession>A0ABV7YI79</accession>
<evidence type="ECO:0000256" key="2">
    <source>
        <dbReference type="ARBA" id="ARBA00022723"/>
    </source>
</evidence>
<dbReference type="Gene3D" id="2.102.10.10">
    <property type="entry name" value="Rieske [2Fe-2S] iron-sulphur domain"/>
    <property type="match status" value="1"/>
</dbReference>
<dbReference type="Pfam" id="PF01266">
    <property type="entry name" value="DAO"/>
    <property type="match status" value="1"/>
</dbReference>
<dbReference type="PRINTS" id="PR00162">
    <property type="entry name" value="RIESKE"/>
</dbReference>
<evidence type="ECO:0000256" key="4">
    <source>
        <dbReference type="ARBA" id="ARBA00023014"/>
    </source>
</evidence>
<sequence>MAVVGGGWVGLHAAFLAQRGGVRVAVFEAADVGSGTTGFSTAKLTTQHGLIYADLVDRHGAEAAAQYAEANTAGVELVVRLVGELGIDCDLTTASAYAYTLDPARRLDLEREVEAAQHLGLPATLEDSAGLPFDVEAAVCFAGQYHLDPVRYLDGLARALVGAGGAIYEHTRITGIEELRDQTVTLTTEHGSEHGTGHGTDHETGQGTVRANQVIVATLLPIGTLGGYFAKTRPVGAYGAAVRLRGPAPAPMTIQVDPSSWSTRPWPAAGPGGLLVIGNGHEVGSNPSGAAGGTNGGADSGDRQAQLDEWARSRFEVESVEHRWFAHDYATPDQIPYVGLSSAHRSVMVATGFRKWGLSNGAAAAIMLSDLLAGRDHGWAEPFDATRIGDAHAVSKLITDNMKVGKEFLTGRIGNDNPTCTHLGCPLHWNNADSSWDCNCHGSRFTADGAVLTGPAVKPLETPGQPYAKQAGGD</sequence>
<feature type="domain" description="Rieske" evidence="7">
    <location>
        <begin position="411"/>
        <end position="463"/>
    </location>
</feature>
<dbReference type="PROSITE" id="PS51296">
    <property type="entry name" value="RIESKE"/>
    <property type="match status" value="1"/>
</dbReference>
<proteinExistence type="predicted"/>
<dbReference type="PANTHER" id="PTHR13847">
    <property type="entry name" value="SARCOSINE DEHYDROGENASE-RELATED"/>
    <property type="match status" value="1"/>
</dbReference>
<dbReference type="Proteomes" id="UP001595699">
    <property type="component" value="Unassembled WGS sequence"/>
</dbReference>
<comment type="caution">
    <text evidence="8">The sequence shown here is derived from an EMBL/GenBank/DDBJ whole genome shotgun (WGS) entry which is preliminary data.</text>
</comment>
<evidence type="ECO:0000256" key="6">
    <source>
        <dbReference type="SAM" id="MobiDB-lite"/>
    </source>
</evidence>
<evidence type="ECO:0000256" key="1">
    <source>
        <dbReference type="ARBA" id="ARBA00022714"/>
    </source>
</evidence>
<feature type="compositionally biased region" description="Gly residues" evidence="6">
    <location>
        <begin position="290"/>
        <end position="299"/>
    </location>
</feature>
<dbReference type="EMBL" id="JBHRZH010000035">
    <property type="protein sequence ID" value="MFC3764881.1"/>
    <property type="molecule type" value="Genomic_DNA"/>
</dbReference>
<dbReference type="RefSeq" id="WP_385928604.1">
    <property type="nucleotide sequence ID" value="NZ_JBHRZH010000035.1"/>
</dbReference>
<protein>
    <submittedName>
        <fullName evidence="8">FAD-dependent oxidoreductase</fullName>
    </submittedName>
</protein>
<keyword evidence="1" id="KW-0001">2Fe-2S</keyword>
<name>A0ABV7YI79_9ACTN</name>
<keyword evidence="4" id="KW-0411">Iron-sulfur</keyword>
<dbReference type="SUPFAM" id="SSF50022">
    <property type="entry name" value="ISP domain"/>
    <property type="match status" value="1"/>
</dbReference>
<dbReference type="InterPro" id="IPR017941">
    <property type="entry name" value="Rieske_2Fe-2S"/>
</dbReference>
<evidence type="ECO:0000313" key="8">
    <source>
        <dbReference type="EMBL" id="MFC3764881.1"/>
    </source>
</evidence>
<dbReference type="InterPro" id="IPR005805">
    <property type="entry name" value="Rieske_Fe-S_prot_C"/>
</dbReference>
<evidence type="ECO:0000259" key="7">
    <source>
        <dbReference type="PROSITE" id="PS51296"/>
    </source>
</evidence>
<evidence type="ECO:0000256" key="5">
    <source>
        <dbReference type="ARBA" id="ARBA00023157"/>
    </source>
</evidence>
<dbReference type="InterPro" id="IPR006076">
    <property type="entry name" value="FAD-dep_OxRdtase"/>
</dbReference>
<keyword evidence="9" id="KW-1185">Reference proteome</keyword>
<keyword evidence="5" id="KW-1015">Disulfide bond</keyword>
<dbReference type="InterPro" id="IPR036922">
    <property type="entry name" value="Rieske_2Fe-2S_sf"/>
</dbReference>
<evidence type="ECO:0000313" key="9">
    <source>
        <dbReference type="Proteomes" id="UP001595699"/>
    </source>
</evidence>
<evidence type="ECO:0000256" key="3">
    <source>
        <dbReference type="ARBA" id="ARBA00023004"/>
    </source>
</evidence>
<dbReference type="SUPFAM" id="SSF51905">
    <property type="entry name" value="FAD/NAD(P)-binding domain"/>
    <property type="match status" value="1"/>
</dbReference>
<keyword evidence="3" id="KW-0408">Iron</keyword>